<dbReference type="InterPro" id="IPR000308">
    <property type="entry name" value="14-3-3"/>
</dbReference>
<dbReference type="PANTHER" id="PTHR18860">
    <property type="entry name" value="14-3-3 PROTEIN"/>
    <property type="match status" value="1"/>
</dbReference>
<dbReference type="EMBL" id="LVLJ01003224">
    <property type="protein sequence ID" value="OAE22289.1"/>
    <property type="molecule type" value="Genomic_DNA"/>
</dbReference>
<reference evidence="3" key="1">
    <citation type="submission" date="2016-03" db="EMBL/GenBank/DDBJ databases">
        <title>Mechanisms controlling the formation of the plant cell surface in tip-growing cells are functionally conserved among land plants.</title>
        <authorList>
            <person name="Honkanen S."/>
            <person name="Jones V.A."/>
            <person name="Morieri G."/>
            <person name="Champion C."/>
            <person name="Hetherington A.J."/>
            <person name="Kelly S."/>
            <person name="Saint-Marcoux D."/>
            <person name="Proust H."/>
            <person name="Prescott H."/>
            <person name="Dolan L."/>
        </authorList>
    </citation>
    <scope>NUCLEOTIDE SEQUENCE [LARGE SCALE GENOMIC DNA]</scope>
    <source>
        <tissue evidence="3">Whole gametophyte</tissue>
    </source>
</reference>
<accession>A0A176VMW1</accession>
<dbReference type="Pfam" id="PF00244">
    <property type="entry name" value="14-3-3"/>
    <property type="match status" value="1"/>
</dbReference>
<dbReference type="PRINTS" id="PR00305">
    <property type="entry name" value="1433ZETA"/>
</dbReference>
<dbReference type="Gene3D" id="1.20.190.20">
    <property type="entry name" value="14-3-3 domain"/>
    <property type="match status" value="1"/>
</dbReference>
<comment type="similarity">
    <text evidence="1">Belongs to the 14-3-3 family.</text>
</comment>
<evidence type="ECO:0000256" key="1">
    <source>
        <dbReference type="ARBA" id="ARBA00006141"/>
    </source>
</evidence>
<sequence length="342" mass="39230">MSNLHTPSSFDTDPGLVSNIRITNTMSFVSLAYNKCMRMSETVIFERLDFVDFAQTVSLSVSELQSDSFRPHDCVIIIDMATEEELKRMREETVYIAKLAEEAKRFDDMQKAMEKLVRNISDGELTDEERILLFRGYKNVFGASRKSWKILSSIEAEQAKKKGDHDRTQADAELLREYKREIELEMSGLCDNVFSLLDTLLIPTSTTAESKVFFLKMKADFLRYVTEFKTGAEAKEAADTTRLTYETAYDIAEKELAPTHPCRLGLMLNFSVFFYEILKSPDHACRLAKRAFEEAVELEESNEDSIHIIDLLRNNFTVWTSGRHDEAGIKEKSKSQELPERG</sequence>
<dbReference type="InterPro" id="IPR023410">
    <property type="entry name" value="14-3-3_domain"/>
</dbReference>
<protein>
    <recommendedName>
        <fullName evidence="2">14-3-3 domain-containing protein</fullName>
    </recommendedName>
</protein>
<comment type="caution">
    <text evidence="3">The sequence shown here is derived from an EMBL/GenBank/DDBJ whole genome shotgun (WGS) entry which is preliminary data.</text>
</comment>
<name>A0A176VMW1_MARPO</name>
<organism evidence="3 4">
    <name type="scientific">Marchantia polymorpha subsp. ruderalis</name>
    <dbReference type="NCBI Taxonomy" id="1480154"/>
    <lineage>
        <taxon>Eukaryota</taxon>
        <taxon>Viridiplantae</taxon>
        <taxon>Streptophyta</taxon>
        <taxon>Embryophyta</taxon>
        <taxon>Marchantiophyta</taxon>
        <taxon>Marchantiopsida</taxon>
        <taxon>Marchantiidae</taxon>
        <taxon>Marchantiales</taxon>
        <taxon>Marchantiaceae</taxon>
        <taxon>Marchantia</taxon>
    </lineage>
</organism>
<dbReference type="AlphaFoldDB" id="A0A176VMW1"/>
<feature type="domain" description="14-3-3" evidence="2">
    <location>
        <begin position="90"/>
        <end position="333"/>
    </location>
</feature>
<keyword evidence="4" id="KW-1185">Reference proteome</keyword>
<dbReference type="SMART" id="SM00101">
    <property type="entry name" value="14_3_3"/>
    <property type="match status" value="1"/>
</dbReference>
<gene>
    <name evidence="3" type="ORF">AXG93_2467s1010</name>
</gene>
<dbReference type="SUPFAM" id="SSF48445">
    <property type="entry name" value="14-3-3 protein"/>
    <property type="match status" value="1"/>
</dbReference>
<evidence type="ECO:0000259" key="2">
    <source>
        <dbReference type="SMART" id="SM00101"/>
    </source>
</evidence>
<dbReference type="InterPro" id="IPR036815">
    <property type="entry name" value="14-3-3_dom_sf"/>
</dbReference>
<dbReference type="Proteomes" id="UP000077202">
    <property type="component" value="Unassembled WGS sequence"/>
</dbReference>
<proteinExistence type="inferred from homology"/>
<evidence type="ECO:0000313" key="3">
    <source>
        <dbReference type="EMBL" id="OAE22289.1"/>
    </source>
</evidence>
<evidence type="ECO:0000313" key="4">
    <source>
        <dbReference type="Proteomes" id="UP000077202"/>
    </source>
</evidence>